<reference evidence="1 2" key="1">
    <citation type="submission" date="2019-01" db="EMBL/GenBank/DDBJ databases">
        <title>Genome sequence of the Antarctic species Gelidibacter gilvus ACAM 158(T).</title>
        <authorList>
            <person name="Bowman J.P."/>
        </authorList>
    </citation>
    <scope>NUCLEOTIDE SEQUENCE [LARGE SCALE GENOMIC DNA]</scope>
    <source>
        <strain evidence="1 2">IC158</strain>
    </source>
</reference>
<organism evidence="1 2">
    <name type="scientific">Gelidibacter gilvus</name>
    <dbReference type="NCBI Taxonomy" id="59602"/>
    <lineage>
        <taxon>Bacteria</taxon>
        <taxon>Pseudomonadati</taxon>
        <taxon>Bacteroidota</taxon>
        <taxon>Flavobacteriia</taxon>
        <taxon>Flavobacteriales</taxon>
        <taxon>Flavobacteriaceae</taxon>
        <taxon>Gelidibacter</taxon>
    </lineage>
</organism>
<dbReference type="RefSeq" id="WP_129016548.1">
    <property type="nucleotide sequence ID" value="NZ_SDDZ01000003.1"/>
</dbReference>
<dbReference type="EMBL" id="SDDZ01000003">
    <property type="protein sequence ID" value="RXJ50429.1"/>
    <property type="molecule type" value="Genomic_DNA"/>
</dbReference>
<sequence>MKNLKFLLIIGLFFIKSYCQTNINYSNFDAWKQNSSNKKMEHVKTIYESGYIEIDNKRSTAIIYNTKLNQKELFNFTKFIMVENGHVLGFGKLDRQHMLTFIPEDKLLLLKVNDIVIMQFSLSQSDILKLKNEFRSIGNNNSNKGLPQNKVDLLVEKYDYKQITIFTSEGELIGFPTIKNNSDGKPYSIKINGSTTDNVDKISEFFSSLFNDKVKEGFTTNAAHLRLQPPYNSESIRKMMDRAYLGNSENGFRVEFNKESYVFKAEVKRRQESYVDDQGFVRRRYLYDFFIELIDKLRLAGSKSTNFKF</sequence>
<dbReference type="Proteomes" id="UP000289792">
    <property type="component" value="Unassembled WGS sequence"/>
</dbReference>
<accession>A0A4Q0XK35</accession>
<protein>
    <submittedName>
        <fullName evidence="1">Uncharacterized protein</fullName>
    </submittedName>
</protein>
<name>A0A4Q0XK35_9FLAO</name>
<gene>
    <name evidence="1" type="ORF">ESZ48_06570</name>
</gene>
<dbReference type="AlphaFoldDB" id="A0A4Q0XK35"/>
<comment type="caution">
    <text evidence="1">The sequence shown here is derived from an EMBL/GenBank/DDBJ whole genome shotgun (WGS) entry which is preliminary data.</text>
</comment>
<evidence type="ECO:0000313" key="1">
    <source>
        <dbReference type="EMBL" id="RXJ50429.1"/>
    </source>
</evidence>
<proteinExistence type="predicted"/>
<keyword evidence="2" id="KW-1185">Reference proteome</keyword>
<evidence type="ECO:0000313" key="2">
    <source>
        <dbReference type="Proteomes" id="UP000289792"/>
    </source>
</evidence>